<dbReference type="Gene3D" id="1.10.645.10">
    <property type="entry name" value="Cytochrome-c3 Hydrogenase, chain B"/>
    <property type="match status" value="1"/>
</dbReference>
<sequence length="570" mass="62576">MTKRVTIDPVTRIEGHLRVDVEVNGGKVTKAWSSGQMWRGVENILIGRDPRDAWAITQRICGVCTTVHAICSVRAVEDALKLEIPVNAQYIRNMIITAHNLHDSIVHFYHLSALDWVDVVSALQADPDKASALAESLSPWNRNGKHEFRKVKEKIAGFVKTGQLGIFTNGYWGHPAMKLPPEVNLIAVAHYLQALEIQRFASKIVSVLGSKSPHIQNVAVGGVANPLAVDSQSVLTVERLLAVKEWIEKLDEFVKQVYLPDVAVVGAHYPEWTKIGRGIVDYLSVPDLPLDGKGTQFALPGGYIQNADLGTFKPITQFGDKYFEAGVSEAVKHAWYSYKDGDNATLHPYKGETTPNYTDFQDEGKYSWLKSPTFYGKPAQVGPLSRMLAMLAAGHEPTKKYATLALDTVSSLAKTKIGLDAMHSTIGRHASRAVVACVQVDELAHQWDLLLANMGKGDLKTYNKPTFPKGEIAGVGFHEAPRGVLSHWVVIDDGKIKNYQCVVPTTWNAGPRNEKGVSGAYEACLLDNPVADPEKPLEVLRTVHSFDPCLACAVHVVDKENDQVVKVKAA</sequence>
<accession>A0ABY0IRJ4</accession>
<evidence type="ECO:0000256" key="3">
    <source>
        <dbReference type="ARBA" id="ARBA00009292"/>
    </source>
</evidence>
<evidence type="ECO:0000256" key="7">
    <source>
        <dbReference type="RuleBase" id="RU003896"/>
    </source>
</evidence>
<evidence type="ECO:0000313" key="9">
    <source>
        <dbReference type="Proteomes" id="UP000292136"/>
    </source>
</evidence>
<evidence type="ECO:0000256" key="5">
    <source>
        <dbReference type="ARBA" id="ARBA00022723"/>
    </source>
</evidence>
<comment type="similarity">
    <text evidence="3 7">Belongs to the [NiFe]/[NiFeSe] hydrogenase large subunit family.</text>
</comment>
<protein>
    <submittedName>
        <fullName evidence="8">Hydrogenase large subunit</fullName>
    </submittedName>
</protein>
<comment type="caution">
    <text evidence="8">The sequence shown here is derived from an EMBL/GenBank/DDBJ whole genome shotgun (WGS) entry which is preliminary data.</text>
</comment>
<dbReference type="Proteomes" id="UP000292136">
    <property type="component" value="Unassembled WGS sequence"/>
</dbReference>
<dbReference type="InterPro" id="IPR001501">
    <property type="entry name" value="Ni-dep_hyd_lsu"/>
</dbReference>
<proteinExistence type="inferred from homology"/>
<dbReference type="InterPro" id="IPR018194">
    <property type="entry name" value="Ni-dep_hyd_lsu_Ni_BS"/>
</dbReference>
<evidence type="ECO:0000256" key="4">
    <source>
        <dbReference type="ARBA" id="ARBA00022596"/>
    </source>
</evidence>
<evidence type="ECO:0000256" key="6">
    <source>
        <dbReference type="ARBA" id="ARBA00023002"/>
    </source>
</evidence>
<organism evidence="8 9">
    <name type="scientific">Azospira oryzae</name>
    <dbReference type="NCBI Taxonomy" id="146939"/>
    <lineage>
        <taxon>Bacteria</taxon>
        <taxon>Pseudomonadati</taxon>
        <taxon>Pseudomonadota</taxon>
        <taxon>Betaproteobacteria</taxon>
        <taxon>Rhodocyclales</taxon>
        <taxon>Rhodocyclaceae</taxon>
        <taxon>Azospira</taxon>
    </lineage>
</organism>
<comment type="cofactor">
    <cofactor evidence="1">
        <name>Ni(2+)</name>
        <dbReference type="ChEBI" id="CHEBI:49786"/>
    </cofactor>
</comment>
<keyword evidence="9" id="KW-1185">Reference proteome</keyword>
<name>A0ABY0IRJ4_9RHOO</name>
<dbReference type="PANTHER" id="PTHR42958:SF1">
    <property type="entry name" value="HYDROGENASE-2 LARGE CHAIN"/>
    <property type="match status" value="1"/>
</dbReference>
<dbReference type="Pfam" id="PF00374">
    <property type="entry name" value="NiFeSe_Hases"/>
    <property type="match status" value="1"/>
</dbReference>
<reference evidence="8 9" key="1">
    <citation type="submission" date="2019-02" db="EMBL/GenBank/DDBJ databases">
        <title>Genomic Encyclopedia of Type Strains, Phase IV (KMG-IV): sequencing the most valuable type-strain genomes for metagenomic binning, comparative biology and taxonomic classification.</title>
        <authorList>
            <person name="Goeker M."/>
        </authorList>
    </citation>
    <scope>NUCLEOTIDE SEQUENCE [LARGE SCALE GENOMIC DNA]</scope>
    <source>
        <strain evidence="8 9">DSM 21223</strain>
    </source>
</reference>
<keyword evidence="5 7" id="KW-0479">Metal-binding</keyword>
<gene>
    <name evidence="8" type="ORF">EV678_1023</name>
</gene>
<dbReference type="EMBL" id="SHKM01000001">
    <property type="protein sequence ID" value="RZT90212.1"/>
    <property type="molecule type" value="Genomic_DNA"/>
</dbReference>
<evidence type="ECO:0000256" key="2">
    <source>
        <dbReference type="ARBA" id="ARBA00004196"/>
    </source>
</evidence>
<keyword evidence="6 7" id="KW-0560">Oxidoreductase</keyword>
<dbReference type="InterPro" id="IPR050867">
    <property type="entry name" value="NiFe/NiFeSe_hydrgnase_LSU"/>
</dbReference>
<evidence type="ECO:0000256" key="1">
    <source>
        <dbReference type="ARBA" id="ARBA00001967"/>
    </source>
</evidence>
<dbReference type="SUPFAM" id="SSF56762">
    <property type="entry name" value="HydB/Nqo4-like"/>
    <property type="match status" value="1"/>
</dbReference>
<dbReference type="PROSITE" id="PS00508">
    <property type="entry name" value="NI_HGENASE_L_2"/>
    <property type="match status" value="1"/>
</dbReference>
<keyword evidence="4 7" id="KW-0533">Nickel</keyword>
<dbReference type="PANTHER" id="PTHR42958">
    <property type="entry name" value="HYDROGENASE-2 LARGE CHAIN"/>
    <property type="match status" value="1"/>
</dbReference>
<dbReference type="PROSITE" id="PS00507">
    <property type="entry name" value="NI_HGENASE_L_1"/>
    <property type="match status" value="1"/>
</dbReference>
<evidence type="ECO:0000313" key="8">
    <source>
        <dbReference type="EMBL" id="RZT90212.1"/>
    </source>
</evidence>
<comment type="subcellular location">
    <subcellularLocation>
        <location evidence="2">Cell envelope</location>
    </subcellularLocation>
</comment>
<dbReference type="InterPro" id="IPR029014">
    <property type="entry name" value="NiFe-Hase_large"/>
</dbReference>
<dbReference type="RefSeq" id="WP_014238024.1">
    <property type="nucleotide sequence ID" value="NZ_SHKM01000001.1"/>
</dbReference>